<dbReference type="AlphaFoldDB" id="A0A6A5XR32"/>
<dbReference type="RefSeq" id="XP_033383698.1">
    <property type="nucleotide sequence ID" value="XM_033531001.1"/>
</dbReference>
<dbReference type="InterPro" id="IPR053178">
    <property type="entry name" value="Osmoadaptation_assoc"/>
</dbReference>
<dbReference type="PANTHER" id="PTHR38111">
    <property type="entry name" value="ZN(2)-C6 FUNGAL-TYPE DOMAIN-CONTAINING PROTEIN-RELATED"/>
    <property type="match status" value="1"/>
</dbReference>
<keyword evidence="4" id="KW-1185">Reference proteome</keyword>
<proteinExistence type="predicted"/>
<dbReference type="GO" id="GO:0000981">
    <property type="term" value="F:DNA-binding transcription factor activity, RNA polymerase II-specific"/>
    <property type="evidence" value="ECO:0007669"/>
    <property type="project" value="InterPro"/>
</dbReference>
<sequence>MRAKRKNVCQNCRAKKLACDGAQPECSQCIFRQIGCSGYRQEFVFVSNGAYNSNVHVKSAKRKEAGPPELVPFFDTPQLDFIQPSQSAFASSGTDPVLPNSKGTFETTRSDYKIQTDIQFIKKQYEVIDTSALGEFNLSQNQICGAWVDVLPLVVGKRKRDEPLLSAIGVMATAFRYLAGKEELSQDQVLDLYCESLRNVGKALEAAHGVFQMEHCAAIMCLAVTDIVSPKLKSGWMTHAKGVGDMMEALGPASFRTGAMHTIFVGFRPLLVISSILTRRRTFLARKEWNIKAFDERPVSILQLLLDKACELPELLERYHGISDISLPSNLSAVEQLWYDFHDLLTSIRKWARKSHSEASHPLFWSKSNPRLCLSSSGDAIWFPNMMTANSLMHYWALEIVIRTYLNHMHKILSTVRGDDWQTPIRTCTETFEEYSLVKLADMICDSISYLLQPELKVHGLGSAFFALPTALRIYEQEQSLERSQLERYEKIPQILASKGMYFPSNWYSSVAIK</sequence>
<dbReference type="SMART" id="SM00066">
    <property type="entry name" value="GAL4"/>
    <property type="match status" value="1"/>
</dbReference>
<name>A0A6A5XR32_9PLEO</name>
<dbReference type="GO" id="GO:0008270">
    <property type="term" value="F:zinc ion binding"/>
    <property type="evidence" value="ECO:0007669"/>
    <property type="project" value="InterPro"/>
</dbReference>
<evidence type="ECO:0000313" key="3">
    <source>
        <dbReference type="EMBL" id="KAF2015359.1"/>
    </source>
</evidence>
<dbReference type="CDD" id="cd00067">
    <property type="entry name" value="GAL4"/>
    <property type="match status" value="1"/>
</dbReference>
<dbReference type="PANTHER" id="PTHR38111:SF9">
    <property type="entry name" value="ZN(2)-C6 FUNGAL-TYPE DOMAIN-CONTAINING PROTEIN"/>
    <property type="match status" value="1"/>
</dbReference>
<evidence type="ECO:0000259" key="2">
    <source>
        <dbReference type="PROSITE" id="PS50048"/>
    </source>
</evidence>
<keyword evidence="1" id="KW-0539">Nucleus</keyword>
<reference evidence="3" key="1">
    <citation type="journal article" date="2020" name="Stud. Mycol.">
        <title>101 Dothideomycetes genomes: a test case for predicting lifestyles and emergence of pathogens.</title>
        <authorList>
            <person name="Haridas S."/>
            <person name="Albert R."/>
            <person name="Binder M."/>
            <person name="Bloem J."/>
            <person name="Labutti K."/>
            <person name="Salamov A."/>
            <person name="Andreopoulos B."/>
            <person name="Baker S."/>
            <person name="Barry K."/>
            <person name="Bills G."/>
            <person name="Bluhm B."/>
            <person name="Cannon C."/>
            <person name="Castanera R."/>
            <person name="Culley D."/>
            <person name="Daum C."/>
            <person name="Ezra D."/>
            <person name="Gonzalez J."/>
            <person name="Henrissat B."/>
            <person name="Kuo A."/>
            <person name="Liang C."/>
            <person name="Lipzen A."/>
            <person name="Lutzoni F."/>
            <person name="Magnuson J."/>
            <person name="Mondo S."/>
            <person name="Nolan M."/>
            <person name="Ohm R."/>
            <person name="Pangilinan J."/>
            <person name="Park H.-J."/>
            <person name="Ramirez L."/>
            <person name="Alfaro M."/>
            <person name="Sun H."/>
            <person name="Tritt A."/>
            <person name="Yoshinaga Y."/>
            <person name="Zwiers L.-H."/>
            <person name="Turgeon B."/>
            <person name="Goodwin S."/>
            <person name="Spatafora J."/>
            <person name="Crous P."/>
            <person name="Grigoriev I."/>
        </authorList>
    </citation>
    <scope>NUCLEOTIDE SEQUENCE</scope>
    <source>
        <strain evidence="3">CBS 175.79</strain>
    </source>
</reference>
<feature type="domain" description="Zn(2)-C6 fungal-type" evidence="2">
    <location>
        <begin position="8"/>
        <end position="37"/>
    </location>
</feature>
<gene>
    <name evidence="3" type="ORF">BU24DRAFT_450093</name>
</gene>
<dbReference type="PROSITE" id="PS50048">
    <property type="entry name" value="ZN2_CY6_FUNGAL_2"/>
    <property type="match status" value="1"/>
</dbReference>
<dbReference type="Pfam" id="PF00172">
    <property type="entry name" value="Zn_clus"/>
    <property type="match status" value="1"/>
</dbReference>
<evidence type="ECO:0000256" key="1">
    <source>
        <dbReference type="ARBA" id="ARBA00023242"/>
    </source>
</evidence>
<dbReference type="EMBL" id="ML978069">
    <property type="protein sequence ID" value="KAF2015359.1"/>
    <property type="molecule type" value="Genomic_DNA"/>
</dbReference>
<dbReference type="PROSITE" id="PS00463">
    <property type="entry name" value="ZN2_CY6_FUNGAL_1"/>
    <property type="match status" value="1"/>
</dbReference>
<dbReference type="GeneID" id="54288398"/>
<evidence type="ECO:0000313" key="4">
    <source>
        <dbReference type="Proteomes" id="UP000799778"/>
    </source>
</evidence>
<organism evidence="3 4">
    <name type="scientific">Aaosphaeria arxii CBS 175.79</name>
    <dbReference type="NCBI Taxonomy" id="1450172"/>
    <lineage>
        <taxon>Eukaryota</taxon>
        <taxon>Fungi</taxon>
        <taxon>Dikarya</taxon>
        <taxon>Ascomycota</taxon>
        <taxon>Pezizomycotina</taxon>
        <taxon>Dothideomycetes</taxon>
        <taxon>Pleosporomycetidae</taxon>
        <taxon>Pleosporales</taxon>
        <taxon>Pleosporales incertae sedis</taxon>
        <taxon>Aaosphaeria</taxon>
    </lineage>
</organism>
<accession>A0A6A5XR32</accession>
<dbReference type="InterPro" id="IPR001138">
    <property type="entry name" value="Zn2Cys6_DnaBD"/>
</dbReference>
<dbReference type="SUPFAM" id="SSF57701">
    <property type="entry name" value="Zn2/Cys6 DNA-binding domain"/>
    <property type="match status" value="1"/>
</dbReference>
<dbReference type="Gene3D" id="4.10.240.10">
    <property type="entry name" value="Zn(2)-C6 fungal-type DNA-binding domain"/>
    <property type="match status" value="1"/>
</dbReference>
<dbReference type="Proteomes" id="UP000799778">
    <property type="component" value="Unassembled WGS sequence"/>
</dbReference>
<dbReference type="OrthoDB" id="4491390at2759"/>
<protein>
    <recommendedName>
        <fullName evidence="2">Zn(2)-C6 fungal-type domain-containing protein</fullName>
    </recommendedName>
</protein>
<dbReference type="InterPro" id="IPR036864">
    <property type="entry name" value="Zn2-C6_fun-type_DNA-bd_sf"/>
</dbReference>